<evidence type="ECO:0000256" key="2">
    <source>
        <dbReference type="ARBA" id="ARBA00023015"/>
    </source>
</evidence>
<feature type="domain" description="HTH lysR-type" evidence="5">
    <location>
        <begin position="7"/>
        <end position="63"/>
    </location>
</feature>
<dbReference type="AlphaFoldDB" id="A0A0J6S1S7"/>
<keyword evidence="2" id="KW-0805">Transcription regulation</keyword>
<evidence type="ECO:0000313" key="7">
    <source>
        <dbReference type="Proteomes" id="UP000035929"/>
    </source>
</evidence>
<organism evidence="6 7">
    <name type="scientific">Methylobacterium aquaticum</name>
    <dbReference type="NCBI Taxonomy" id="270351"/>
    <lineage>
        <taxon>Bacteria</taxon>
        <taxon>Pseudomonadati</taxon>
        <taxon>Pseudomonadota</taxon>
        <taxon>Alphaproteobacteria</taxon>
        <taxon>Hyphomicrobiales</taxon>
        <taxon>Methylobacteriaceae</taxon>
        <taxon>Methylobacterium</taxon>
    </lineage>
</organism>
<keyword evidence="3" id="KW-0238">DNA-binding</keyword>
<dbReference type="Pfam" id="PF03466">
    <property type="entry name" value="LysR_substrate"/>
    <property type="match status" value="1"/>
</dbReference>
<dbReference type="Pfam" id="PF00126">
    <property type="entry name" value="HTH_1"/>
    <property type="match status" value="1"/>
</dbReference>
<evidence type="ECO:0000256" key="4">
    <source>
        <dbReference type="ARBA" id="ARBA00023163"/>
    </source>
</evidence>
<evidence type="ECO:0000313" key="6">
    <source>
        <dbReference type="EMBL" id="KMO29135.1"/>
    </source>
</evidence>
<reference evidence="6 7" key="1">
    <citation type="submission" date="2015-03" db="EMBL/GenBank/DDBJ databases">
        <title>Genome sequencing of Methylobacterium aquaticum DSM16371 type strain.</title>
        <authorList>
            <person name="Chaudhry V."/>
            <person name="Patil P.B."/>
        </authorList>
    </citation>
    <scope>NUCLEOTIDE SEQUENCE [LARGE SCALE GENOMIC DNA]</scope>
    <source>
        <strain evidence="6 7">DSM 16371</strain>
    </source>
</reference>
<gene>
    <name evidence="6" type="ORF">VP06_25335</name>
</gene>
<dbReference type="EMBL" id="LABX01000214">
    <property type="protein sequence ID" value="KMO29135.1"/>
    <property type="molecule type" value="Genomic_DNA"/>
</dbReference>
<dbReference type="OrthoDB" id="9793571at2"/>
<dbReference type="PANTHER" id="PTHR30537">
    <property type="entry name" value="HTH-TYPE TRANSCRIPTIONAL REGULATOR"/>
    <property type="match status" value="1"/>
</dbReference>
<evidence type="ECO:0000259" key="5">
    <source>
        <dbReference type="PROSITE" id="PS50931"/>
    </source>
</evidence>
<dbReference type="Gene3D" id="3.40.190.10">
    <property type="entry name" value="Periplasmic binding protein-like II"/>
    <property type="match status" value="2"/>
</dbReference>
<dbReference type="Gene3D" id="1.10.10.10">
    <property type="entry name" value="Winged helix-like DNA-binding domain superfamily/Winged helix DNA-binding domain"/>
    <property type="match status" value="1"/>
</dbReference>
<dbReference type="PATRIC" id="fig|270351.6.peg.3141"/>
<dbReference type="GO" id="GO:0003700">
    <property type="term" value="F:DNA-binding transcription factor activity"/>
    <property type="evidence" value="ECO:0007669"/>
    <property type="project" value="InterPro"/>
</dbReference>
<dbReference type="SUPFAM" id="SSF53850">
    <property type="entry name" value="Periplasmic binding protein-like II"/>
    <property type="match status" value="1"/>
</dbReference>
<sequence>MKHLGGNLTALRSFHALVKGGGVGAAASALNVTPGAIRHQLRQLELEVGQELFVRSKRNLQLTAAGARLFETVGRAFAELSAACRGLAVSDVQGELRVSCAPAFAALRLMRAIDVFTQSYPQMSVRVFPAERADETMDVVIAYGERPVSGTRIAILKDETYFPVCSPALAYESDITGVGDLEGLVGLHARDYEDWQRLLGSSSGRPIRFRQEVVFPDAHLSIQAAREGLGVAVGTSILCADDLRRGTFVRLLDIEVPAPNPYFIIQPQGSRHPTVDFFTSIVVEQVETSRMS</sequence>
<protein>
    <recommendedName>
        <fullName evidence="5">HTH lysR-type domain-containing protein</fullName>
    </recommendedName>
</protein>
<evidence type="ECO:0000256" key="1">
    <source>
        <dbReference type="ARBA" id="ARBA00009437"/>
    </source>
</evidence>
<dbReference type="InterPro" id="IPR000847">
    <property type="entry name" value="LysR_HTH_N"/>
</dbReference>
<dbReference type="InterPro" id="IPR036388">
    <property type="entry name" value="WH-like_DNA-bd_sf"/>
</dbReference>
<dbReference type="Proteomes" id="UP000035929">
    <property type="component" value="Unassembled WGS sequence"/>
</dbReference>
<comment type="similarity">
    <text evidence="1">Belongs to the LysR transcriptional regulatory family.</text>
</comment>
<keyword evidence="4" id="KW-0804">Transcription</keyword>
<dbReference type="InterPro" id="IPR005119">
    <property type="entry name" value="LysR_subst-bd"/>
</dbReference>
<proteinExistence type="inferred from homology"/>
<accession>A0A0J6S1S7</accession>
<dbReference type="InterPro" id="IPR058163">
    <property type="entry name" value="LysR-type_TF_proteobact-type"/>
</dbReference>
<dbReference type="RefSeq" id="WP_048466567.1">
    <property type="nucleotide sequence ID" value="NZ_LABX01000214.1"/>
</dbReference>
<dbReference type="PANTHER" id="PTHR30537:SF5">
    <property type="entry name" value="HTH-TYPE TRANSCRIPTIONAL ACTIVATOR TTDR-RELATED"/>
    <property type="match status" value="1"/>
</dbReference>
<dbReference type="PROSITE" id="PS50931">
    <property type="entry name" value="HTH_LYSR"/>
    <property type="match status" value="1"/>
</dbReference>
<dbReference type="InterPro" id="IPR036390">
    <property type="entry name" value="WH_DNA-bd_sf"/>
</dbReference>
<dbReference type="GO" id="GO:0003677">
    <property type="term" value="F:DNA binding"/>
    <property type="evidence" value="ECO:0007669"/>
    <property type="project" value="UniProtKB-KW"/>
</dbReference>
<comment type="caution">
    <text evidence="6">The sequence shown here is derived from an EMBL/GenBank/DDBJ whole genome shotgun (WGS) entry which is preliminary data.</text>
</comment>
<name>A0A0J6S1S7_9HYPH</name>
<evidence type="ECO:0000256" key="3">
    <source>
        <dbReference type="ARBA" id="ARBA00023125"/>
    </source>
</evidence>
<dbReference type="SUPFAM" id="SSF46785">
    <property type="entry name" value="Winged helix' DNA-binding domain"/>
    <property type="match status" value="1"/>
</dbReference>